<name>A0AAD4H222_9FUNG</name>
<accession>A0AAD4H222</accession>
<reference evidence="1" key="1">
    <citation type="journal article" date="2020" name="Fungal Divers.">
        <title>Resolving the Mortierellaceae phylogeny through synthesis of multi-gene phylogenetics and phylogenomics.</title>
        <authorList>
            <person name="Vandepol N."/>
            <person name="Liber J."/>
            <person name="Desiro A."/>
            <person name="Na H."/>
            <person name="Kennedy M."/>
            <person name="Barry K."/>
            <person name="Grigoriev I.V."/>
            <person name="Miller A.N."/>
            <person name="O'Donnell K."/>
            <person name="Stajich J.E."/>
            <person name="Bonito G."/>
        </authorList>
    </citation>
    <scope>NUCLEOTIDE SEQUENCE</scope>
    <source>
        <strain evidence="1">NRRL 28262</strain>
    </source>
</reference>
<keyword evidence="2" id="KW-1185">Reference proteome</keyword>
<dbReference type="EMBL" id="JAAAIL010001962">
    <property type="protein sequence ID" value="KAG0262472.1"/>
    <property type="molecule type" value="Genomic_DNA"/>
</dbReference>
<dbReference type="Proteomes" id="UP001194580">
    <property type="component" value="Unassembled WGS sequence"/>
</dbReference>
<dbReference type="AlphaFoldDB" id="A0AAD4H222"/>
<evidence type="ECO:0000313" key="2">
    <source>
        <dbReference type="Proteomes" id="UP001194580"/>
    </source>
</evidence>
<sequence length="243" mass="27938">AAGTTAPNIQATDLYDYSFSALTSSAFARHSQTLQMINFLPLSNSRARHFRPFYCSAELEVLKAHDDYSINNNPLIKEAVVTEWACTRMRHLEIAVEFTPDGRDPEYLADPTKMSWKEQDHEHWGMLDTFYTQIGKLENLEVLNIKSVMTYSLHDEENDDEGILYMATCLPGLWHWRMKRLVKLDFCRGGRGLTKLRDLSGSFLVTTQDVAARKGEREAEWFITHLPALRRATLLNLSYALCR</sequence>
<proteinExistence type="predicted"/>
<protein>
    <submittedName>
        <fullName evidence="1">Uncharacterized protein</fullName>
    </submittedName>
</protein>
<organism evidence="1 2">
    <name type="scientific">Linnemannia exigua</name>
    <dbReference type="NCBI Taxonomy" id="604196"/>
    <lineage>
        <taxon>Eukaryota</taxon>
        <taxon>Fungi</taxon>
        <taxon>Fungi incertae sedis</taxon>
        <taxon>Mucoromycota</taxon>
        <taxon>Mortierellomycotina</taxon>
        <taxon>Mortierellomycetes</taxon>
        <taxon>Mortierellales</taxon>
        <taxon>Mortierellaceae</taxon>
        <taxon>Linnemannia</taxon>
    </lineage>
</organism>
<evidence type="ECO:0000313" key="1">
    <source>
        <dbReference type="EMBL" id="KAG0262472.1"/>
    </source>
</evidence>
<gene>
    <name evidence="1" type="ORF">BGZ95_004017</name>
</gene>
<feature type="non-terminal residue" evidence="1">
    <location>
        <position position="1"/>
    </location>
</feature>
<comment type="caution">
    <text evidence="1">The sequence shown here is derived from an EMBL/GenBank/DDBJ whole genome shotgun (WGS) entry which is preliminary data.</text>
</comment>